<proteinExistence type="inferred from homology"/>
<evidence type="ECO:0000313" key="10">
    <source>
        <dbReference type="EMBL" id="CAA9289786.1"/>
    </source>
</evidence>
<keyword evidence="5" id="KW-0732">Signal</keyword>
<dbReference type="EMBL" id="CADCTJ010001233">
    <property type="protein sequence ID" value="CAA9289786.1"/>
    <property type="molecule type" value="Genomic_DNA"/>
</dbReference>
<dbReference type="InterPro" id="IPR039426">
    <property type="entry name" value="TonB-dep_rcpt-like"/>
</dbReference>
<protein>
    <submittedName>
        <fullName evidence="10">TonB-dependent receptor</fullName>
    </submittedName>
</protein>
<dbReference type="GO" id="GO:0015344">
    <property type="term" value="F:siderophore uptake transmembrane transporter activity"/>
    <property type="evidence" value="ECO:0007669"/>
    <property type="project" value="TreeGrafter"/>
</dbReference>
<evidence type="ECO:0000256" key="1">
    <source>
        <dbReference type="ARBA" id="ARBA00004571"/>
    </source>
</evidence>
<dbReference type="Gene3D" id="2.60.40.1120">
    <property type="entry name" value="Carboxypeptidase-like, regulatory domain"/>
    <property type="match status" value="1"/>
</dbReference>
<keyword evidence="6 8" id="KW-0472">Membrane</keyword>
<evidence type="ECO:0000256" key="6">
    <source>
        <dbReference type="ARBA" id="ARBA00023136"/>
    </source>
</evidence>
<evidence type="ECO:0000256" key="4">
    <source>
        <dbReference type="ARBA" id="ARBA00022692"/>
    </source>
</evidence>
<comment type="subcellular location">
    <subcellularLocation>
        <location evidence="1 8">Cell outer membrane</location>
        <topology evidence="1 8">Multi-pass membrane protein</topology>
    </subcellularLocation>
</comment>
<feature type="domain" description="TonB-dependent receptor plug" evidence="9">
    <location>
        <begin position="143"/>
        <end position="221"/>
    </location>
</feature>
<evidence type="ECO:0000256" key="7">
    <source>
        <dbReference type="ARBA" id="ARBA00023237"/>
    </source>
</evidence>
<dbReference type="InterPro" id="IPR008969">
    <property type="entry name" value="CarboxyPept-like_regulatory"/>
</dbReference>
<dbReference type="SUPFAM" id="SSF56935">
    <property type="entry name" value="Porins"/>
    <property type="match status" value="1"/>
</dbReference>
<keyword evidence="2 8" id="KW-0813">Transport</keyword>
<dbReference type="GO" id="GO:0044718">
    <property type="term" value="P:siderophore transmembrane transport"/>
    <property type="evidence" value="ECO:0007669"/>
    <property type="project" value="TreeGrafter"/>
</dbReference>
<comment type="similarity">
    <text evidence="8">Belongs to the TonB-dependent receptor family.</text>
</comment>
<dbReference type="InterPro" id="IPR037066">
    <property type="entry name" value="Plug_dom_sf"/>
</dbReference>
<name>A0A6J4JXD7_9BACT</name>
<gene>
    <name evidence="10" type="ORF">AVDCRST_MAG95-3922</name>
</gene>
<dbReference type="InterPro" id="IPR012910">
    <property type="entry name" value="Plug_dom"/>
</dbReference>
<dbReference type="PROSITE" id="PS52016">
    <property type="entry name" value="TONB_DEPENDENT_REC_3"/>
    <property type="match status" value="1"/>
</dbReference>
<dbReference type="SUPFAM" id="SSF49464">
    <property type="entry name" value="Carboxypeptidase regulatory domain-like"/>
    <property type="match status" value="1"/>
</dbReference>
<sequence length="787" mass="89040">MNKFNLLIFLIILLAGPVLGQQKYTLSGYIRDAASGENLTGAVIRLKDQPSIGVSANNYGFFSLTLPAGQYTLLSQFLGYSPQEITVELNQNQQLNILLVPGSVQVQEVIISAKRPDEQVKSTQMGLITLPMEQIKTLPVLFGETDIIKTVQLLPGIKSGGEGNTGFYVRGGGADQNLVLLDEAVVYNPGHLFNFFSVFNSDAIRHSTIIKGNMPARYGGRLASVLDISTKEGNREKLKVAGGIGLIASRLSVEGPLHRRKASFMVSGRRTYLDVLANPFLRKAGQSSVPYYFYDLNAKVNYTLSRRDRLYLSSYLGRDQGAFDLTDGRFKADFNWGNQMAVARWNHVFSDKSFLNVSAIYNRYRFLFNSHFDNYSSRLDSGVEDVSLKADFEYYPNVRHTLQYGGQYTRHLVTPRTGTAQTDEGLNFSTDRIRSKTVHEGAVYLSDDWSLSSDLTVNIGLRLSGLRQRGPFTQYNFLPDGNLADSVKYGAGQKVKDFFTLEPRFSFRYAVQPSASIKVGISRNAQYLHLVSNAYTALPVDIWVPSSALVKPQYSWQYAAGYFRNFKDNTYEASVEVYYKTLQNQLEYRAGYVPGPLNKDLEYEFVAGTGRTYGAEFLIRKNQGNWQGWLGYTLSRATRQFADLNQGRSFPARSDRRHDLSIVVSYKWRERWTWGGTFVAGTGQAVTLPERRYTVEDATVYQYGARNGFRMQPFHRLDLSATYQKKPRPRLRSSWTFAVYNVYGRHNPFFYYLNNQGNPYDGSLVVQAKKVSVFPFPIPSVTWNFNF</sequence>
<evidence type="ECO:0000256" key="3">
    <source>
        <dbReference type="ARBA" id="ARBA00022452"/>
    </source>
</evidence>
<dbReference type="InterPro" id="IPR036942">
    <property type="entry name" value="Beta-barrel_TonB_sf"/>
</dbReference>
<organism evidence="10">
    <name type="scientific">uncultured Adhaeribacter sp</name>
    <dbReference type="NCBI Taxonomy" id="448109"/>
    <lineage>
        <taxon>Bacteria</taxon>
        <taxon>Pseudomonadati</taxon>
        <taxon>Bacteroidota</taxon>
        <taxon>Cytophagia</taxon>
        <taxon>Cytophagales</taxon>
        <taxon>Hymenobacteraceae</taxon>
        <taxon>Adhaeribacter</taxon>
        <taxon>environmental samples</taxon>
    </lineage>
</organism>
<accession>A0A6J4JXD7</accession>
<evidence type="ECO:0000256" key="5">
    <source>
        <dbReference type="ARBA" id="ARBA00022729"/>
    </source>
</evidence>
<dbReference type="Pfam" id="PF13715">
    <property type="entry name" value="CarbopepD_reg_2"/>
    <property type="match status" value="1"/>
</dbReference>
<dbReference type="Pfam" id="PF07715">
    <property type="entry name" value="Plug"/>
    <property type="match status" value="1"/>
</dbReference>
<keyword evidence="10" id="KW-0675">Receptor</keyword>
<keyword evidence="7 8" id="KW-0998">Cell outer membrane</keyword>
<dbReference type="PANTHER" id="PTHR30069:SF29">
    <property type="entry name" value="HEMOGLOBIN AND HEMOGLOBIN-HAPTOGLOBIN-BINDING PROTEIN 1-RELATED"/>
    <property type="match status" value="1"/>
</dbReference>
<reference evidence="10" key="1">
    <citation type="submission" date="2020-02" db="EMBL/GenBank/DDBJ databases">
        <authorList>
            <person name="Meier V. D."/>
        </authorList>
    </citation>
    <scope>NUCLEOTIDE SEQUENCE</scope>
    <source>
        <strain evidence="10">AVDCRST_MAG95</strain>
    </source>
</reference>
<evidence type="ECO:0000256" key="8">
    <source>
        <dbReference type="PROSITE-ProRule" id="PRU01360"/>
    </source>
</evidence>
<dbReference type="PANTHER" id="PTHR30069">
    <property type="entry name" value="TONB-DEPENDENT OUTER MEMBRANE RECEPTOR"/>
    <property type="match status" value="1"/>
</dbReference>
<keyword evidence="4 8" id="KW-0812">Transmembrane</keyword>
<evidence type="ECO:0000256" key="2">
    <source>
        <dbReference type="ARBA" id="ARBA00022448"/>
    </source>
</evidence>
<evidence type="ECO:0000259" key="9">
    <source>
        <dbReference type="Pfam" id="PF07715"/>
    </source>
</evidence>
<keyword evidence="3 8" id="KW-1134">Transmembrane beta strand</keyword>
<dbReference type="Gene3D" id="2.40.170.20">
    <property type="entry name" value="TonB-dependent receptor, beta-barrel domain"/>
    <property type="match status" value="1"/>
</dbReference>
<dbReference type="AlphaFoldDB" id="A0A6J4JXD7"/>
<dbReference type="GO" id="GO:0009279">
    <property type="term" value="C:cell outer membrane"/>
    <property type="evidence" value="ECO:0007669"/>
    <property type="project" value="UniProtKB-SubCell"/>
</dbReference>
<dbReference type="Gene3D" id="2.170.130.10">
    <property type="entry name" value="TonB-dependent receptor, plug domain"/>
    <property type="match status" value="1"/>
</dbReference>